<evidence type="ECO:0008006" key="7">
    <source>
        <dbReference type="Google" id="ProtNLM"/>
    </source>
</evidence>
<dbReference type="SMART" id="SM00034">
    <property type="entry name" value="CLECT"/>
    <property type="match status" value="1"/>
</dbReference>
<dbReference type="InterPro" id="IPR018378">
    <property type="entry name" value="C-type_lectin_CS"/>
</dbReference>
<gene>
    <name evidence="5" type="ORF">CYNAS_LOCUS16871</name>
</gene>
<evidence type="ECO:0000313" key="5">
    <source>
        <dbReference type="EMBL" id="CAJ0604888.1"/>
    </source>
</evidence>
<dbReference type="Pfam" id="PF00092">
    <property type="entry name" value="VWA"/>
    <property type="match status" value="1"/>
</dbReference>
<dbReference type="EMBL" id="CATQJL010000316">
    <property type="protein sequence ID" value="CAJ0604888.1"/>
    <property type="molecule type" value="Genomic_DNA"/>
</dbReference>
<organism evidence="5 6">
    <name type="scientific">Cylicocyclus nassatus</name>
    <name type="common">Nematode worm</name>
    <dbReference type="NCBI Taxonomy" id="53992"/>
    <lineage>
        <taxon>Eukaryota</taxon>
        <taxon>Metazoa</taxon>
        <taxon>Ecdysozoa</taxon>
        <taxon>Nematoda</taxon>
        <taxon>Chromadorea</taxon>
        <taxon>Rhabditida</taxon>
        <taxon>Rhabditina</taxon>
        <taxon>Rhabditomorpha</taxon>
        <taxon>Strongyloidea</taxon>
        <taxon>Strongylidae</taxon>
        <taxon>Cylicocyclus</taxon>
    </lineage>
</organism>
<evidence type="ECO:0000256" key="1">
    <source>
        <dbReference type="ARBA" id="ARBA00023157"/>
    </source>
</evidence>
<dbReference type="InterPro" id="IPR036465">
    <property type="entry name" value="vWFA_dom_sf"/>
</dbReference>
<feature type="signal peptide" evidence="2">
    <location>
        <begin position="1"/>
        <end position="19"/>
    </location>
</feature>
<evidence type="ECO:0000256" key="2">
    <source>
        <dbReference type="SAM" id="SignalP"/>
    </source>
</evidence>
<dbReference type="InterPro" id="IPR002035">
    <property type="entry name" value="VWF_A"/>
</dbReference>
<sequence>MKLLFNRVILLGLLTAVGAQENTRYYERECPCTPSKLWLDVVVAIDNSMGMTMEGMAQVIADLSTVFDPTTIAQGEGHHTRIGTLTYGTTAKAIHKLNEFKSTEEFLMRIWEIKNGNDKSSELEDALMRAEELFAEGRPAGVRENVKQAIIIYASVYKELHFGDAKQLADQIKISGKDIIVVALDQGGRPNALLELRKIATEGYFFMNTNANLAGELQHALCQINCFCRKQWLQYSLDSIKYGSCLRIGGNDSNWNLAKKSCIRVGHESGHLASVLDHAKHTFIASMFRNDYRMEPPYTYHIGLSYDKTNGDYFWEQPNGSSPEKIPLEGSLYTRWNKNPDVTGDANCILTAQTSTSFELFWQNVHCRTVSKRYICQMNTAFTGPAPQWSYKTEHATATTQIQHSRSAFGSTCIRPVFPPFWAFFKNGYVSNCVCRILSPLPVCCRWIINAGCVQQGS</sequence>
<evidence type="ECO:0000259" key="4">
    <source>
        <dbReference type="PROSITE" id="PS50234"/>
    </source>
</evidence>
<dbReference type="InterPro" id="IPR016187">
    <property type="entry name" value="CTDL_fold"/>
</dbReference>
<reference evidence="5" key="1">
    <citation type="submission" date="2023-07" db="EMBL/GenBank/DDBJ databases">
        <authorList>
            <consortium name="CYATHOMIX"/>
        </authorList>
    </citation>
    <scope>NUCLEOTIDE SEQUENCE</scope>
    <source>
        <strain evidence="5">N/A</strain>
    </source>
</reference>
<dbReference type="Gene3D" id="3.10.100.10">
    <property type="entry name" value="Mannose-Binding Protein A, subunit A"/>
    <property type="match status" value="1"/>
</dbReference>
<dbReference type="PROSITE" id="PS00615">
    <property type="entry name" value="C_TYPE_LECTIN_1"/>
    <property type="match status" value="1"/>
</dbReference>
<dbReference type="GO" id="GO:0045087">
    <property type="term" value="P:innate immune response"/>
    <property type="evidence" value="ECO:0007669"/>
    <property type="project" value="TreeGrafter"/>
</dbReference>
<dbReference type="Pfam" id="PF00059">
    <property type="entry name" value="Lectin_C"/>
    <property type="match status" value="1"/>
</dbReference>
<protein>
    <recommendedName>
        <fullName evidence="7">C-type lectin</fullName>
    </recommendedName>
</protein>
<dbReference type="PANTHER" id="PTHR31024:SF13">
    <property type="entry name" value="C-TYPE LECTIN DOMAIN-CONTAINING PROTEIN 160"/>
    <property type="match status" value="1"/>
</dbReference>
<keyword evidence="6" id="KW-1185">Reference proteome</keyword>
<dbReference type="PANTHER" id="PTHR31024">
    <property type="entry name" value="C-TYPE LECTIN"/>
    <property type="match status" value="1"/>
</dbReference>
<proteinExistence type="predicted"/>
<dbReference type="InterPro" id="IPR001304">
    <property type="entry name" value="C-type_lectin-like"/>
</dbReference>
<evidence type="ECO:0000313" key="6">
    <source>
        <dbReference type="Proteomes" id="UP001176961"/>
    </source>
</evidence>
<accession>A0AA36H6G4</accession>
<dbReference type="Gene3D" id="3.40.50.410">
    <property type="entry name" value="von Willebrand factor, type A domain"/>
    <property type="match status" value="1"/>
</dbReference>
<comment type="caution">
    <text evidence="5">The sequence shown here is derived from an EMBL/GenBank/DDBJ whole genome shotgun (WGS) entry which is preliminary data.</text>
</comment>
<name>A0AA36H6G4_CYLNA</name>
<evidence type="ECO:0000259" key="3">
    <source>
        <dbReference type="PROSITE" id="PS50041"/>
    </source>
</evidence>
<dbReference type="InterPro" id="IPR016186">
    <property type="entry name" value="C-type_lectin-like/link_sf"/>
</dbReference>
<dbReference type="SMART" id="SM00327">
    <property type="entry name" value="VWA"/>
    <property type="match status" value="1"/>
</dbReference>
<keyword evidence="1" id="KW-1015">Disulfide bond</keyword>
<dbReference type="PROSITE" id="PS50234">
    <property type="entry name" value="VWFA"/>
    <property type="match status" value="1"/>
</dbReference>
<feature type="chain" id="PRO_5041218826" description="C-type lectin" evidence="2">
    <location>
        <begin position="20"/>
        <end position="458"/>
    </location>
</feature>
<dbReference type="CDD" id="cd00037">
    <property type="entry name" value="CLECT"/>
    <property type="match status" value="1"/>
</dbReference>
<keyword evidence="2" id="KW-0732">Signal</keyword>
<dbReference type="PROSITE" id="PS50041">
    <property type="entry name" value="C_TYPE_LECTIN_2"/>
    <property type="match status" value="1"/>
</dbReference>
<feature type="domain" description="VWFA" evidence="4">
    <location>
        <begin position="40"/>
        <end position="224"/>
    </location>
</feature>
<dbReference type="Proteomes" id="UP001176961">
    <property type="component" value="Unassembled WGS sequence"/>
</dbReference>
<dbReference type="SUPFAM" id="SSF56436">
    <property type="entry name" value="C-type lectin-like"/>
    <property type="match status" value="1"/>
</dbReference>
<dbReference type="SUPFAM" id="SSF53300">
    <property type="entry name" value="vWA-like"/>
    <property type="match status" value="1"/>
</dbReference>
<feature type="domain" description="C-type lectin" evidence="3">
    <location>
        <begin position="241"/>
        <end position="367"/>
    </location>
</feature>
<dbReference type="AlphaFoldDB" id="A0AA36H6G4"/>